<dbReference type="RefSeq" id="WP_036938577.1">
    <property type="nucleotide sequence ID" value="NZ_JQKC01000007.1"/>
</dbReference>
<evidence type="ECO:0000313" key="5">
    <source>
        <dbReference type="Proteomes" id="UP000036923"/>
    </source>
</evidence>
<dbReference type="InterPro" id="IPR006036">
    <property type="entry name" value="K_uptake_TrkA"/>
</dbReference>
<dbReference type="EMBL" id="LGTC01000001">
    <property type="protein sequence ID" value="KNY28347.1"/>
    <property type="molecule type" value="Genomic_DNA"/>
</dbReference>
<dbReference type="InterPro" id="IPR050721">
    <property type="entry name" value="Trk_Ktr_HKT_K-transport"/>
</dbReference>
<dbReference type="GO" id="GO:0015079">
    <property type="term" value="F:potassium ion transmembrane transporter activity"/>
    <property type="evidence" value="ECO:0007669"/>
    <property type="project" value="InterPro"/>
</dbReference>
<name>A0A0L6JSF6_9FIRM</name>
<organism evidence="4 5">
    <name type="scientific">Pseudobacteroides cellulosolvens ATCC 35603 = DSM 2933</name>
    <dbReference type="NCBI Taxonomy" id="398512"/>
    <lineage>
        <taxon>Bacteria</taxon>
        <taxon>Bacillati</taxon>
        <taxon>Bacillota</taxon>
        <taxon>Clostridia</taxon>
        <taxon>Eubacteriales</taxon>
        <taxon>Oscillospiraceae</taxon>
        <taxon>Pseudobacteroides</taxon>
    </lineage>
</organism>
<dbReference type="OrthoDB" id="9775180at2"/>
<dbReference type="PROSITE" id="PS51201">
    <property type="entry name" value="RCK_N"/>
    <property type="match status" value="1"/>
</dbReference>
<keyword evidence="1" id="KW-0633">Potassium transport</keyword>
<dbReference type="PATRIC" id="fig|398512.5.peg.3795"/>
<feature type="domain" description="RCK N-terminal" evidence="3">
    <location>
        <begin position="1"/>
        <end position="119"/>
    </location>
</feature>
<keyword evidence="5" id="KW-1185">Reference proteome</keyword>
<protein>
    <submittedName>
        <fullName evidence="4">TrkA-N domain protein</fullName>
    </submittedName>
</protein>
<proteinExistence type="predicted"/>
<dbReference type="InterPro" id="IPR036291">
    <property type="entry name" value="NAD(P)-bd_dom_sf"/>
</dbReference>
<dbReference type="SUPFAM" id="SSF51735">
    <property type="entry name" value="NAD(P)-binding Rossmann-fold domains"/>
    <property type="match status" value="1"/>
</dbReference>
<evidence type="ECO:0000313" key="4">
    <source>
        <dbReference type="EMBL" id="KNY28347.1"/>
    </source>
</evidence>
<dbReference type="PANTHER" id="PTHR43833:SF8">
    <property type="entry name" value="TRK SYSTEM POTASSIUM UPTAKE PROTEIN TRKA"/>
    <property type="match status" value="1"/>
</dbReference>
<keyword evidence="2" id="KW-0630">Potassium</keyword>
<dbReference type="Gene3D" id="3.40.50.720">
    <property type="entry name" value="NAD(P)-binding Rossmann-like Domain"/>
    <property type="match status" value="1"/>
</dbReference>
<evidence type="ECO:0000256" key="1">
    <source>
        <dbReference type="ARBA" id="ARBA00022538"/>
    </source>
</evidence>
<dbReference type="InterPro" id="IPR003148">
    <property type="entry name" value="RCK_N"/>
</dbReference>
<evidence type="ECO:0000256" key="2">
    <source>
        <dbReference type="ARBA" id="ARBA00022958"/>
    </source>
</evidence>
<dbReference type="PANTHER" id="PTHR43833">
    <property type="entry name" value="POTASSIUM CHANNEL PROTEIN 2-RELATED-RELATED"/>
    <property type="match status" value="1"/>
</dbReference>
<dbReference type="Pfam" id="PF02254">
    <property type="entry name" value="TrkA_N"/>
    <property type="match status" value="1"/>
</dbReference>
<dbReference type="AlphaFoldDB" id="A0A0L6JSF6"/>
<evidence type="ECO:0000259" key="3">
    <source>
        <dbReference type="PROSITE" id="PS51201"/>
    </source>
</evidence>
<dbReference type="Proteomes" id="UP000036923">
    <property type="component" value="Unassembled WGS sequence"/>
</dbReference>
<gene>
    <name evidence="4" type="ORF">Bccel_3621</name>
</gene>
<comment type="caution">
    <text evidence="4">The sequence shown here is derived from an EMBL/GenBank/DDBJ whole genome shotgun (WGS) entry which is preliminary data.</text>
</comment>
<reference evidence="5" key="1">
    <citation type="submission" date="2015-07" db="EMBL/GenBank/DDBJ databases">
        <title>Near-Complete Genome Sequence of the Cellulolytic Bacterium Bacteroides (Pseudobacteroides) cellulosolvens ATCC 35603.</title>
        <authorList>
            <person name="Dassa B."/>
            <person name="Utturkar S.M."/>
            <person name="Klingeman D.M."/>
            <person name="Hurt R.A."/>
            <person name="Keller M."/>
            <person name="Xu J."/>
            <person name="Reddy Y.H.K."/>
            <person name="Borovok I."/>
            <person name="Grinberg I.R."/>
            <person name="Lamed R."/>
            <person name="Zhivin O."/>
            <person name="Bayer E.A."/>
            <person name="Brown S.D."/>
        </authorList>
    </citation>
    <scope>NUCLEOTIDE SEQUENCE [LARGE SCALE GENOMIC DNA]</scope>
    <source>
        <strain evidence="5">DSM 2933</strain>
    </source>
</reference>
<accession>A0A0L6JSF6</accession>
<sequence length="133" mass="14318">MKIIIVGCGRVGSKMAIELFNAGNDVCLIDRNPLAFDKLLSNFGGRIIVGSGTDEDVLIGAGIKEADALISVAKGDNTNIMVGQIAKFLYKLPKVVVRIVDPKSKKFYEEEIGLTCYCPTEVSCSSYIGLLEV</sequence>
<dbReference type="eggNOG" id="COG0569">
    <property type="taxonomic scope" value="Bacteria"/>
</dbReference>
<dbReference type="PRINTS" id="PR00335">
    <property type="entry name" value="KUPTAKETRKA"/>
</dbReference>
<keyword evidence="1" id="KW-0406">Ion transport</keyword>
<dbReference type="STRING" id="398512.Bccel_3621"/>
<dbReference type="GO" id="GO:0005886">
    <property type="term" value="C:plasma membrane"/>
    <property type="evidence" value="ECO:0007669"/>
    <property type="project" value="InterPro"/>
</dbReference>
<keyword evidence="1" id="KW-0813">Transport</keyword>